<organism evidence="11 12">
    <name type="scientific">Armillaria gallica</name>
    <name type="common">Bulbous honey fungus</name>
    <name type="synonym">Armillaria bulbosa</name>
    <dbReference type="NCBI Taxonomy" id="47427"/>
    <lineage>
        <taxon>Eukaryota</taxon>
        <taxon>Fungi</taxon>
        <taxon>Dikarya</taxon>
        <taxon>Basidiomycota</taxon>
        <taxon>Agaricomycotina</taxon>
        <taxon>Agaricomycetes</taxon>
        <taxon>Agaricomycetidae</taxon>
        <taxon>Agaricales</taxon>
        <taxon>Marasmiineae</taxon>
        <taxon>Physalacriaceae</taxon>
        <taxon>Armillaria</taxon>
    </lineage>
</organism>
<keyword evidence="4 9" id="KW-0732">Signal</keyword>
<evidence type="ECO:0000256" key="4">
    <source>
        <dbReference type="ARBA" id="ARBA00022729"/>
    </source>
</evidence>
<evidence type="ECO:0000313" key="11">
    <source>
        <dbReference type="EMBL" id="PBK89416.1"/>
    </source>
</evidence>
<dbReference type="InParanoid" id="A0A2H3DPP2"/>
<dbReference type="Proteomes" id="UP000217790">
    <property type="component" value="Unassembled WGS sequence"/>
</dbReference>
<name>A0A2H3DPP2_ARMGA</name>
<proteinExistence type="inferred from homology"/>
<dbReference type="PANTHER" id="PTHR47466:SF1">
    <property type="entry name" value="METALLOPROTEASE MEP1 (AFU_ORTHOLOGUE AFUA_1G07730)-RELATED"/>
    <property type="match status" value="1"/>
</dbReference>
<feature type="domain" description="Peptidase M43 pregnancy-associated plasma-A" evidence="10">
    <location>
        <begin position="196"/>
        <end position="287"/>
    </location>
</feature>
<gene>
    <name evidence="11" type="ORF">ARMGADRAFT_1047240</name>
</gene>
<comment type="similarity">
    <text evidence="1">Belongs to the peptidase M43B family.</text>
</comment>
<evidence type="ECO:0000256" key="8">
    <source>
        <dbReference type="ARBA" id="ARBA00023157"/>
    </source>
</evidence>
<keyword evidence="5" id="KW-0378">Hydrolase</keyword>
<dbReference type="CDD" id="cd04275">
    <property type="entry name" value="ZnMc_pappalysin_like"/>
    <property type="match status" value="1"/>
</dbReference>
<keyword evidence="6" id="KW-0862">Zinc</keyword>
<accession>A0A2H3DPP2</accession>
<dbReference type="InterPro" id="IPR008754">
    <property type="entry name" value="Peptidase_M43"/>
</dbReference>
<evidence type="ECO:0000256" key="9">
    <source>
        <dbReference type="SAM" id="SignalP"/>
    </source>
</evidence>
<dbReference type="SUPFAM" id="SSF55486">
    <property type="entry name" value="Metalloproteases ('zincins'), catalytic domain"/>
    <property type="match status" value="1"/>
</dbReference>
<sequence length="295" mass="31283">MVFSATLHLTLTLLVTVVFTSTLGTAQRLLSRTCASYVNPADIIAAEAQFLIDSAIQGFDTANALSGRASAPINVYFHVVSQNATIGDVSDAQIKDQMKVLNSAFSDTGLSYVLAGTTRTINSDWFHNAGPDNSQQTAMKKALRHGGKVDLNIYTVGFTSSGTAGLLGYSTFPWEYSSAPTDDGVVVLFSSLPGGAIKNYNLGHTVSHEVGHWAGLYHTFEGGCSGSGDYVSDTPAEGSPASGCPAGRDTCTGSSGVDPIHNYMDYSYDSCMTEFTTGQATRMRMQVQTYRGITV</sequence>
<evidence type="ECO:0000256" key="7">
    <source>
        <dbReference type="ARBA" id="ARBA00023049"/>
    </source>
</evidence>
<dbReference type="EMBL" id="KZ293669">
    <property type="protein sequence ID" value="PBK89416.1"/>
    <property type="molecule type" value="Genomic_DNA"/>
</dbReference>
<keyword evidence="2" id="KW-0645">Protease</keyword>
<dbReference type="Pfam" id="PF05572">
    <property type="entry name" value="Peptidase_M43"/>
    <property type="match status" value="1"/>
</dbReference>
<dbReference type="GO" id="GO:0008237">
    <property type="term" value="F:metallopeptidase activity"/>
    <property type="evidence" value="ECO:0007669"/>
    <property type="project" value="UniProtKB-KW"/>
</dbReference>
<evidence type="ECO:0000313" key="12">
    <source>
        <dbReference type="Proteomes" id="UP000217790"/>
    </source>
</evidence>
<dbReference type="InterPro" id="IPR024079">
    <property type="entry name" value="MetalloPept_cat_dom_sf"/>
</dbReference>
<keyword evidence="12" id="KW-1185">Reference proteome</keyword>
<keyword evidence="7" id="KW-0482">Metalloprotease</keyword>
<evidence type="ECO:0000259" key="10">
    <source>
        <dbReference type="Pfam" id="PF05572"/>
    </source>
</evidence>
<keyword evidence="8" id="KW-1015">Disulfide bond</keyword>
<reference evidence="12" key="1">
    <citation type="journal article" date="2017" name="Nat. Ecol. Evol.">
        <title>Genome expansion and lineage-specific genetic innovations in the forest pathogenic fungi Armillaria.</title>
        <authorList>
            <person name="Sipos G."/>
            <person name="Prasanna A.N."/>
            <person name="Walter M.C."/>
            <person name="O'Connor E."/>
            <person name="Balint B."/>
            <person name="Krizsan K."/>
            <person name="Kiss B."/>
            <person name="Hess J."/>
            <person name="Varga T."/>
            <person name="Slot J."/>
            <person name="Riley R."/>
            <person name="Boka B."/>
            <person name="Rigling D."/>
            <person name="Barry K."/>
            <person name="Lee J."/>
            <person name="Mihaltcheva S."/>
            <person name="LaButti K."/>
            <person name="Lipzen A."/>
            <person name="Waldron R."/>
            <person name="Moloney N.M."/>
            <person name="Sperisen C."/>
            <person name="Kredics L."/>
            <person name="Vagvoelgyi C."/>
            <person name="Patrignani A."/>
            <person name="Fitzpatrick D."/>
            <person name="Nagy I."/>
            <person name="Doyle S."/>
            <person name="Anderson J.B."/>
            <person name="Grigoriev I.V."/>
            <person name="Gueldener U."/>
            <person name="Muensterkoetter M."/>
            <person name="Nagy L.G."/>
        </authorList>
    </citation>
    <scope>NUCLEOTIDE SEQUENCE [LARGE SCALE GENOMIC DNA]</scope>
    <source>
        <strain evidence="12">Ar21-2</strain>
    </source>
</reference>
<evidence type="ECO:0000256" key="1">
    <source>
        <dbReference type="ARBA" id="ARBA00008721"/>
    </source>
</evidence>
<feature type="chain" id="PRO_5013695608" evidence="9">
    <location>
        <begin position="27"/>
        <end position="295"/>
    </location>
</feature>
<dbReference type="GO" id="GO:0006508">
    <property type="term" value="P:proteolysis"/>
    <property type="evidence" value="ECO:0007669"/>
    <property type="project" value="UniProtKB-KW"/>
</dbReference>
<keyword evidence="3" id="KW-0479">Metal-binding</keyword>
<evidence type="ECO:0000256" key="5">
    <source>
        <dbReference type="ARBA" id="ARBA00022801"/>
    </source>
</evidence>
<dbReference type="Gene3D" id="3.40.390.10">
    <property type="entry name" value="Collagenase (Catalytic Domain)"/>
    <property type="match status" value="1"/>
</dbReference>
<dbReference type="PANTHER" id="PTHR47466">
    <property type="match status" value="1"/>
</dbReference>
<dbReference type="AlphaFoldDB" id="A0A2H3DPP2"/>
<evidence type="ECO:0000256" key="6">
    <source>
        <dbReference type="ARBA" id="ARBA00022833"/>
    </source>
</evidence>
<protein>
    <submittedName>
        <fullName evidence="11">Zincin</fullName>
    </submittedName>
</protein>
<dbReference type="GO" id="GO:0046872">
    <property type="term" value="F:metal ion binding"/>
    <property type="evidence" value="ECO:0007669"/>
    <property type="project" value="UniProtKB-KW"/>
</dbReference>
<evidence type="ECO:0000256" key="2">
    <source>
        <dbReference type="ARBA" id="ARBA00022670"/>
    </source>
</evidence>
<dbReference type="OMA" id="CYKEFTP"/>
<feature type="signal peptide" evidence="9">
    <location>
        <begin position="1"/>
        <end position="26"/>
    </location>
</feature>
<evidence type="ECO:0000256" key="3">
    <source>
        <dbReference type="ARBA" id="ARBA00022723"/>
    </source>
</evidence>
<dbReference type="OrthoDB" id="536211at2759"/>